<feature type="region of interest" description="Disordered" evidence="1">
    <location>
        <begin position="118"/>
        <end position="142"/>
    </location>
</feature>
<feature type="region of interest" description="Disordered" evidence="1">
    <location>
        <begin position="9"/>
        <end position="32"/>
    </location>
</feature>
<accession>A0A220UBN2</accession>
<keyword evidence="3" id="KW-1185">Reference proteome</keyword>
<dbReference type="AlphaFoldDB" id="A0A220UBN2"/>
<name>A0A220UBN2_9MICO</name>
<evidence type="ECO:0000313" key="3">
    <source>
        <dbReference type="Proteomes" id="UP000198398"/>
    </source>
</evidence>
<evidence type="ECO:0000313" key="2">
    <source>
        <dbReference type="EMBL" id="ASK65465.1"/>
    </source>
</evidence>
<protein>
    <recommendedName>
        <fullName evidence="4">DUF559 domain-containing protein</fullName>
    </recommendedName>
</protein>
<evidence type="ECO:0008006" key="4">
    <source>
        <dbReference type="Google" id="ProtNLM"/>
    </source>
</evidence>
<reference evidence="3" key="1">
    <citation type="submission" date="2017-07" db="EMBL/GenBank/DDBJ databases">
        <title>Brachybacterium sp. VR2415.</title>
        <authorList>
            <person name="Tak E.J."/>
            <person name="Bae J.-W."/>
        </authorList>
    </citation>
    <scope>NUCLEOTIDE SEQUENCE [LARGE SCALE GENOMIC DNA]</scope>
    <source>
        <strain evidence="3">VR2415</strain>
    </source>
</reference>
<sequence>MYGPSHVILPASADRPYRPSSQPTRRPPGALHLTPEQLGVARRHEISALGLTQWTMRGALERGELRRIARGWTALPTADAAVVRALTAGYRLTCVDAARLHGLWIPEDTSPERHHLHVYRGGSGGSLPPRMKQHSPRGRSWPETDAVASLPLALAHSLRCCSGETSAILLESAMQRGLLSPAEVQQILEAAPAAVRSRIGTVSSASDSGSETRVVRWLRRRKFHVEQQVHVEGVGFLDAYVGGLFLEIDGKEFHSGESAFGRDRRRDLHAIRHGLQVLRISYDQVWHHWPATQQNILRTIAEVGGFGRRKVAQLAAA</sequence>
<gene>
    <name evidence="2" type="ORF">CFK39_06040</name>
</gene>
<dbReference type="Proteomes" id="UP000198398">
    <property type="component" value="Chromosome"/>
</dbReference>
<dbReference type="EMBL" id="CP022316">
    <property type="protein sequence ID" value="ASK65465.1"/>
    <property type="molecule type" value="Genomic_DNA"/>
</dbReference>
<dbReference type="KEGG" id="brv:CFK39_06040"/>
<proteinExistence type="predicted"/>
<dbReference type="OrthoDB" id="2594539at2"/>
<organism evidence="2 3">
    <name type="scientific">Brachybacterium avium</name>
    <dbReference type="NCBI Taxonomy" id="2017485"/>
    <lineage>
        <taxon>Bacteria</taxon>
        <taxon>Bacillati</taxon>
        <taxon>Actinomycetota</taxon>
        <taxon>Actinomycetes</taxon>
        <taxon>Micrococcales</taxon>
        <taxon>Dermabacteraceae</taxon>
        <taxon>Brachybacterium</taxon>
    </lineage>
</organism>
<dbReference type="Gene3D" id="3.40.960.10">
    <property type="entry name" value="VSR Endonuclease"/>
    <property type="match status" value="1"/>
</dbReference>
<evidence type="ECO:0000256" key="1">
    <source>
        <dbReference type="SAM" id="MobiDB-lite"/>
    </source>
</evidence>
<dbReference type="RefSeq" id="WP_089064706.1">
    <property type="nucleotide sequence ID" value="NZ_CP022316.1"/>
</dbReference>